<reference evidence="2" key="2">
    <citation type="submission" date="2021-05" db="EMBL/GenBank/DDBJ databases">
        <title>Protein family content uncovers lineage relationships and bacterial pathway maintenance mechanisms in DPANN archaea.</title>
        <authorList>
            <person name="Castelle C.J."/>
            <person name="Meheust R."/>
            <person name="Jaffe A.L."/>
            <person name="Seitz K."/>
            <person name="Gong X."/>
            <person name="Baker B.J."/>
            <person name="Banfield J.F."/>
        </authorList>
    </citation>
    <scope>NUCLEOTIDE SEQUENCE</scope>
    <source>
        <strain evidence="2">RIFCSPHIGHO2_01_FULL_GW2011_AR10_43_9</strain>
    </source>
</reference>
<dbReference type="AlphaFoldDB" id="A0A8T4KYJ2"/>
<proteinExistence type="predicted"/>
<keyword evidence="1" id="KW-0472">Membrane</keyword>
<evidence type="ECO:0000256" key="1">
    <source>
        <dbReference type="SAM" id="Phobius"/>
    </source>
</evidence>
<reference evidence="2" key="1">
    <citation type="submission" date="2021-03" db="EMBL/GenBank/DDBJ databases">
        <authorList>
            <person name="Jaffe A."/>
        </authorList>
    </citation>
    <scope>NUCLEOTIDE SEQUENCE</scope>
    <source>
        <strain evidence="2">RIFCSPHIGHO2_01_FULL_GW2011_AR10_43_9</strain>
    </source>
</reference>
<dbReference type="Pfam" id="PF09874">
    <property type="entry name" value="DUF2101"/>
    <property type="match status" value="1"/>
</dbReference>
<comment type="caution">
    <text evidence="2">The sequence shown here is derived from an EMBL/GenBank/DDBJ whole genome shotgun (WGS) entry which is preliminary data.</text>
</comment>
<organism evidence="2 3">
    <name type="scientific">Candidatus Iainarchaeum sp</name>
    <dbReference type="NCBI Taxonomy" id="3101447"/>
    <lineage>
        <taxon>Archaea</taxon>
        <taxon>Candidatus Iainarchaeota</taxon>
        <taxon>Candidatus Iainarchaeia</taxon>
        <taxon>Candidatus Iainarchaeales</taxon>
        <taxon>Candidatus Iainarchaeaceae</taxon>
        <taxon>Candidatus Iainarchaeum</taxon>
    </lineage>
</organism>
<evidence type="ECO:0000313" key="2">
    <source>
        <dbReference type="EMBL" id="MBS3059144.1"/>
    </source>
</evidence>
<name>A0A8T4KYJ2_9ARCH</name>
<protein>
    <submittedName>
        <fullName evidence="2">DUF2101 family protein</fullName>
    </submittedName>
</protein>
<feature type="transmembrane region" description="Helical" evidence="1">
    <location>
        <begin position="18"/>
        <end position="37"/>
    </location>
</feature>
<accession>A0A8T4KYJ2</accession>
<sequence length="189" mass="21466">MLKTFLEKNVKDLSYRSFIVIALQLLVFLMLLAVIAAPLLGETVFLAVNAVLILIYLKLLVIDLREEVKEGFSRYALFFIVLPTAIQVSWIGQSIISDTITRLAFFSVLIFGLLVFFVLFKLFVVRNYTYGKVLLSDSEMAVVETDYDLLSLSNGGRFIVESKGKQPVGKKVKIKVENRFFTRKPTQII</sequence>
<gene>
    <name evidence="2" type="ORF">J4224_01825</name>
</gene>
<dbReference type="InterPro" id="IPR018663">
    <property type="entry name" value="DUF2101_membrane"/>
</dbReference>
<dbReference type="EMBL" id="JAGVWF010000025">
    <property type="protein sequence ID" value="MBS3059144.1"/>
    <property type="molecule type" value="Genomic_DNA"/>
</dbReference>
<feature type="transmembrane region" description="Helical" evidence="1">
    <location>
        <begin position="72"/>
        <end position="91"/>
    </location>
</feature>
<keyword evidence="1" id="KW-0812">Transmembrane</keyword>
<feature type="transmembrane region" description="Helical" evidence="1">
    <location>
        <begin position="103"/>
        <end position="124"/>
    </location>
</feature>
<dbReference type="Proteomes" id="UP000683213">
    <property type="component" value="Unassembled WGS sequence"/>
</dbReference>
<evidence type="ECO:0000313" key="3">
    <source>
        <dbReference type="Proteomes" id="UP000683213"/>
    </source>
</evidence>
<feature type="transmembrane region" description="Helical" evidence="1">
    <location>
        <begin position="43"/>
        <end position="60"/>
    </location>
</feature>
<keyword evidence="1" id="KW-1133">Transmembrane helix</keyword>